<evidence type="ECO:0000256" key="1">
    <source>
        <dbReference type="SAM" id="MobiDB-lite"/>
    </source>
</evidence>
<feature type="region of interest" description="Disordered" evidence="1">
    <location>
        <begin position="17"/>
        <end position="36"/>
    </location>
</feature>
<evidence type="ECO:0000313" key="3">
    <source>
        <dbReference type="Proteomes" id="UP000250235"/>
    </source>
</evidence>
<dbReference type="AlphaFoldDB" id="A0A2Z7ADQ6"/>
<dbReference type="EMBL" id="KV016304">
    <property type="protein sequence ID" value="KZV19738.1"/>
    <property type="molecule type" value="Genomic_DNA"/>
</dbReference>
<organism evidence="2 3">
    <name type="scientific">Dorcoceras hygrometricum</name>
    <dbReference type="NCBI Taxonomy" id="472368"/>
    <lineage>
        <taxon>Eukaryota</taxon>
        <taxon>Viridiplantae</taxon>
        <taxon>Streptophyta</taxon>
        <taxon>Embryophyta</taxon>
        <taxon>Tracheophyta</taxon>
        <taxon>Spermatophyta</taxon>
        <taxon>Magnoliopsida</taxon>
        <taxon>eudicotyledons</taxon>
        <taxon>Gunneridae</taxon>
        <taxon>Pentapetalae</taxon>
        <taxon>asterids</taxon>
        <taxon>lamiids</taxon>
        <taxon>Lamiales</taxon>
        <taxon>Gesneriaceae</taxon>
        <taxon>Didymocarpoideae</taxon>
        <taxon>Trichosporeae</taxon>
        <taxon>Loxocarpinae</taxon>
        <taxon>Dorcoceras</taxon>
    </lineage>
</organism>
<sequence length="221" mass="24496">MIGGRSIPVVDLIDDLPPSTDKSQFPCDSGWSQAPRRQQEPVQYWGAAPSLTKTWGWAHVCIEIVRYHMFGCLRPVREDICRDIVLTADCDDITADVIFADHNFSQSAMLTSSLLITASSSRHADVIIVDSRFLFTSTSDSFTLAHLSDCDDITADVIFADHNFSQSAMLTSSLLITASSSRHADVIIVDSRFLFTSTSDSFTLAQQLVLVLHNWFQTSTI</sequence>
<accession>A0A2Z7ADQ6</accession>
<dbReference type="Proteomes" id="UP000250235">
    <property type="component" value="Unassembled WGS sequence"/>
</dbReference>
<gene>
    <name evidence="2" type="ORF">F511_28600</name>
</gene>
<name>A0A2Z7ADQ6_9LAMI</name>
<protein>
    <submittedName>
        <fullName evidence="2">Uncharacterized protein</fullName>
    </submittedName>
</protein>
<proteinExistence type="predicted"/>
<evidence type="ECO:0000313" key="2">
    <source>
        <dbReference type="EMBL" id="KZV19738.1"/>
    </source>
</evidence>
<keyword evidence="3" id="KW-1185">Reference proteome</keyword>
<reference evidence="2 3" key="1">
    <citation type="journal article" date="2015" name="Proc. Natl. Acad. Sci. U.S.A.">
        <title>The resurrection genome of Boea hygrometrica: A blueprint for survival of dehydration.</title>
        <authorList>
            <person name="Xiao L."/>
            <person name="Yang G."/>
            <person name="Zhang L."/>
            <person name="Yang X."/>
            <person name="Zhao S."/>
            <person name="Ji Z."/>
            <person name="Zhou Q."/>
            <person name="Hu M."/>
            <person name="Wang Y."/>
            <person name="Chen M."/>
            <person name="Xu Y."/>
            <person name="Jin H."/>
            <person name="Xiao X."/>
            <person name="Hu G."/>
            <person name="Bao F."/>
            <person name="Hu Y."/>
            <person name="Wan P."/>
            <person name="Li L."/>
            <person name="Deng X."/>
            <person name="Kuang T."/>
            <person name="Xiang C."/>
            <person name="Zhu J.K."/>
            <person name="Oliver M.J."/>
            <person name="He Y."/>
        </authorList>
    </citation>
    <scope>NUCLEOTIDE SEQUENCE [LARGE SCALE GENOMIC DNA]</scope>
    <source>
        <strain evidence="3">cv. XS01</strain>
    </source>
</reference>